<dbReference type="Proteomes" id="UP001497516">
    <property type="component" value="Chromosome 6"/>
</dbReference>
<feature type="compositionally biased region" description="Basic and acidic residues" evidence="1">
    <location>
        <begin position="1"/>
        <end position="12"/>
    </location>
</feature>
<feature type="region of interest" description="Disordered" evidence="1">
    <location>
        <begin position="1"/>
        <end position="28"/>
    </location>
</feature>
<evidence type="ECO:0000256" key="1">
    <source>
        <dbReference type="SAM" id="MobiDB-lite"/>
    </source>
</evidence>
<evidence type="ECO:0000313" key="3">
    <source>
        <dbReference type="Proteomes" id="UP001497516"/>
    </source>
</evidence>
<proteinExistence type="predicted"/>
<dbReference type="AlphaFoldDB" id="A0AAV2F6U9"/>
<accession>A0AAV2F6U9</accession>
<protein>
    <submittedName>
        <fullName evidence="2">Uncharacterized protein</fullName>
    </submittedName>
</protein>
<evidence type="ECO:0000313" key="2">
    <source>
        <dbReference type="EMBL" id="CAL1393944.1"/>
    </source>
</evidence>
<feature type="region of interest" description="Disordered" evidence="1">
    <location>
        <begin position="322"/>
        <end position="356"/>
    </location>
</feature>
<feature type="region of interest" description="Disordered" evidence="1">
    <location>
        <begin position="384"/>
        <end position="417"/>
    </location>
</feature>
<gene>
    <name evidence="2" type="ORF">LTRI10_LOCUS34478</name>
</gene>
<sequence>MNRNRRSDRDQQGNRGGRGRGRNHPDEPIESPIQLDWCDIMLLDLEARELLTRLSSLPFGESRCLDWDTVCAVRVSNSIHDMLGNGAWRVVFDFNEIIYRELTLEFLASFTLTKDGLKQFSFPNGITFRLGGQLHTMSLTQFSITMGLYSEHFFQGPLYSQLKTKRSLAPHADLDQCWFDTLTRVVVGMPFDQRTTKASMLHHDFPLLYNVLSHGLLPLRGSPGAISNRHLAILTSLACFRPIHAGHSLVLTLHNINTRSNISVVHGGAFVTRLARRLGLDPVAMGCTPVGRTIPLSLDHWQAMKRLDPPFAYFNEDGRYDAPLPEVHQAEPPPAPPRAARAREPRPPPPGMSFGHLDARLDHIESIQELVLQRLGISYVPFGHSSGASTSSGRPSDTRSQEDGACQPAEGDYPGSD</sequence>
<keyword evidence="3" id="KW-1185">Reference proteome</keyword>
<name>A0AAV2F6U9_9ROSI</name>
<feature type="compositionally biased region" description="Low complexity" evidence="1">
    <location>
        <begin position="384"/>
        <end position="395"/>
    </location>
</feature>
<reference evidence="2 3" key="1">
    <citation type="submission" date="2024-04" db="EMBL/GenBank/DDBJ databases">
        <authorList>
            <person name="Fracassetti M."/>
        </authorList>
    </citation>
    <scope>NUCLEOTIDE SEQUENCE [LARGE SCALE GENOMIC DNA]</scope>
</reference>
<dbReference type="EMBL" id="OZ034819">
    <property type="protein sequence ID" value="CAL1393944.1"/>
    <property type="molecule type" value="Genomic_DNA"/>
</dbReference>
<organism evidence="2 3">
    <name type="scientific">Linum trigynum</name>
    <dbReference type="NCBI Taxonomy" id="586398"/>
    <lineage>
        <taxon>Eukaryota</taxon>
        <taxon>Viridiplantae</taxon>
        <taxon>Streptophyta</taxon>
        <taxon>Embryophyta</taxon>
        <taxon>Tracheophyta</taxon>
        <taxon>Spermatophyta</taxon>
        <taxon>Magnoliopsida</taxon>
        <taxon>eudicotyledons</taxon>
        <taxon>Gunneridae</taxon>
        <taxon>Pentapetalae</taxon>
        <taxon>rosids</taxon>
        <taxon>fabids</taxon>
        <taxon>Malpighiales</taxon>
        <taxon>Linaceae</taxon>
        <taxon>Linum</taxon>
    </lineage>
</organism>